<evidence type="ECO:0000256" key="7">
    <source>
        <dbReference type="ARBA" id="ARBA00033428"/>
    </source>
</evidence>
<keyword evidence="12" id="KW-1185">Reference proteome</keyword>
<evidence type="ECO:0000259" key="10">
    <source>
        <dbReference type="SMART" id="SM00934"/>
    </source>
</evidence>
<feature type="active site" description="For OMPdecase activity" evidence="8">
    <location>
        <position position="56"/>
    </location>
</feature>
<dbReference type="RefSeq" id="WP_014126710.1">
    <property type="nucleotide sequence ID" value="NC_016070.1"/>
</dbReference>
<dbReference type="GO" id="GO:0005829">
    <property type="term" value="C:cytosol"/>
    <property type="evidence" value="ECO:0007669"/>
    <property type="project" value="TreeGrafter"/>
</dbReference>
<keyword evidence="5" id="KW-0665">Pyrimidine biosynthesis</keyword>
<dbReference type="InterPro" id="IPR001754">
    <property type="entry name" value="OMPdeCOase_dom"/>
</dbReference>
<evidence type="ECO:0000256" key="3">
    <source>
        <dbReference type="ARBA" id="ARBA00021923"/>
    </source>
</evidence>
<protein>
    <recommendedName>
        <fullName evidence="3">Orotidine 5'-phosphate decarboxylase</fullName>
        <ecNumber evidence="2">4.1.1.23</ecNumber>
    </recommendedName>
    <alternativeName>
        <fullName evidence="7">OMP decarboxylase</fullName>
    </alternativeName>
</protein>
<evidence type="ECO:0000256" key="2">
    <source>
        <dbReference type="ARBA" id="ARBA00012321"/>
    </source>
</evidence>
<dbReference type="GO" id="GO:0044205">
    <property type="term" value="P:'de novo' UMP biosynthetic process"/>
    <property type="evidence" value="ECO:0007669"/>
    <property type="project" value="UniProtKB-UniPathway"/>
</dbReference>
<dbReference type="Pfam" id="PF00215">
    <property type="entry name" value="OMPdecase"/>
    <property type="match status" value="1"/>
</dbReference>
<dbReference type="PANTHER" id="PTHR32119:SF2">
    <property type="entry name" value="OROTIDINE 5'-PHOSPHATE DECARBOXYLASE"/>
    <property type="match status" value="1"/>
</dbReference>
<dbReference type="Gene3D" id="3.20.20.70">
    <property type="entry name" value="Aldolase class I"/>
    <property type="match status" value="1"/>
</dbReference>
<dbReference type="OrthoDB" id="94124at2157"/>
<feature type="binding site" evidence="9">
    <location>
        <position position="9"/>
    </location>
    <ligand>
        <name>substrate</name>
    </ligand>
</feature>
<dbReference type="PANTHER" id="PTHR32119">
    <property type="entry name" value="OROTIDINE 5'-PHOSPHATE DECARBOXYLASE"/>
    <property type="match status" value="1"/>
</dbReference>
<feature type="binding site" evidence="9">
    <location>
        <position position="30"/>
    </location>
    <ligand>
        <name>substrate</name>
    </ligand>
</feature>
<proteinExistence type="predicted"/>
<reference evidence="11 12" key="1">
    <citation type="journal article" date="2011" name="PLoS ONE">
        <title>The complete genome sequence of Thermoproteus tenax: a physiologically versatile member of the Crenarchaeota.</title>
        <authorList>
            <person name="Siebers B."/>
            <person name="Zaparty M."/>
            <person name="Raddatz G."/>
            <person name="Tjaden B."/>
            <person name="Albers S.V."/>
            <person name="Bell S.D."/>
            <person name="Blombach F."/>
            <person name="Kletzin A."/>
            <person name="Kyrpides N."/>
            <person name="Lanz C."/>
            <person name="Plagens A."/>
            <person name="Rampp M."/>
            <person name="Rosinus A."/>
            <person name="von Jan M."/>
            <person name="Makarova K.S."/>
            <person name="Klenk H.P."/>
            <person name="Schuster S.C."/>
            <person name="Hensel R."/>
        </authorList>
    </citation>
    <scope>NUCLEOTIDE SEQUENCE [LARGE SCALE GENOMIC DNA]</scope>
    <source>
        <strain evidence="12">ATCC 35583 / DSM 2078 / JCM 9277 / NBRC 100435 / Kra 1</strain>
    </source>
</reference>
<feature type="active site" description="For OMPdecase activity" evidence="8">
    <location>
        <position position="58"/>
    </location>
</feature>
<evidence type="ECO:0000256" key="8">
    <source>
        <dbReference type="PIRSR" id="PIRSR614732-1"/>
    </source>
</evidence>
<evidence type="ECO:0000256" key="1">
    <source>
        <dbReference type="ARBA" id="ARBA00004861"/>
    </source>
</evidence>
<dbReference type="PATRIC" id="fig|768679.9.peg.808"/>
<dbReference type="PaxDb" id="768679-TTX_0800"/>
<dbReference type="STRING" id="768679.TTX_0800"/>
<keyword evidence="6 11" id="KW-0456">Lyase</keyword>
<sequence length="199" mass="21591">MRPVIVALDTDLKRALSIAEQLREEVAGFKIGWDLVLEAGLDPIRRISKLGQVIVDLKLADIPYVVNRVVNKVVEAGACCAIAHGLIAPSLEPDQRIYLLVRMTTPTLYDDLWRQLVPTAGKFRGAVAPGNAPSTVAEVRKVLGCSARIISPGIGAQGGKPGDAIRAGADFEIVGRYLIEEPSRISQWDKLKPTCWNSI</sequence>
<dbReference type="HOGENOM" id="CLU_067069_2_0_2"/>
<dbReference type="EMBL" id="FN869859">
    <property type="protein sequence ID" value="CCC81454.1"/>
    <property type="molecule type" value="Genomic_DNA"/>
</dbReference>
<dbReference type="AlphaFoldDB" id="G4RPF9"/>
<accession>G4RPF9</accession>
<organism evidence="11 12">
    <name type="scientific">Thermoproteus tenax (strain ATCC 35583 / DSM 2078 / JCM 9277 / NBRC 100435 / Kra 1)</name>
    <dbReference type="NCBI Taxonomy" id="768679"/>
    <lineage>
        <taxon>Archaea</taxon>
        <taxon>Thermoproteota</taxon>
        <taxon>Thermoprotei</taxon>
        <taxon>Thermoproteales</taxon>
        <taxon>Thermoproteaceae</taxon>
        <taxon>Thermoproteus</taxon>
    </lineage>
</organism>
<evidence type="ECO:0000256" key="4">
    <source>
        <dbReference type="ARBA" id="ARBA00022793"/>
    </source>
</evidence>
<dbReference type="SMART" id="SM00934">
    <property type="entry name" value="OMPdecase"/>
    <property type="match status" value="1"/>
</dbReference>
<dbReference type="EC" id="4.1.1.23" evidence="2"/>
<evidence type="ECO:0000313" key="12">
    <source>
        <dbReference type="Proteomes" id="UP000002654"/>
    </source>
</evidence>
<dbReference type="InterPro" id="IPR014732">
    <property type="entry name" value="OMPdecase"/>
</dbReference>
<dbReference type="GeneID" id="11261691"/>
<feature type="domain" description="Orotidine 5'-phosphate decarboxylase" evidence="10">
    <location>
        <begin position="3"/>
        <end position="191"/>
    </location>
</feature>
<dbReference type="InterPro" id="IPR013785">
    <property type="entry name" value="Aldolase_TIM"/>
</dbReference>
<dbReference type="GO" id="GO:0004590">
    <property type="term" value="F:orotidine-5'-phosphate decarboxylase activity"/>
    <property type="evidence" value="ECO:0007669"/>
    <property type="project" value="UniProtKB-EC"/>
</dbReference>
<dbReference type="Proteomes" id="UP000002654">
    <property type="component" value="Chromosome"/>
</dbReference>
<dbReference type="eggNOG" id="arCOG00081">
    <property type="taxonomic scope" value="Archaea"/>
</dbReference>
<dbReference type="SUPFAM" id="SSF51366">
    <property type="entry name" value="Ribulose-phoshate binding barrel"/>
    <property type="match status" value="1"/>
</dbReference>
<keyword evidence="4" id="KW-0210">Decarboxylase</keyword>
<comment type="pathway">
    <text evidence="1">Pyrimidine metabolism; UMP biosynthesis via de novo pathway; UMP from orotate: step 2/2.</text>
</comment>
<dbReference type="KEGG" id="ttn:TTX_0800"/>
<dbReference type="GO" id="GO:0006207">
    <property type="term" value="P:'de novo' pyrimidine nucleobase biosynthetic process"/>
    <property type="evidence" value="ECO:0007669"/>
    <property type="project" value="InterPro"/>
</dbReference>
<evidence type="ECO:0000256" key="5">
    <source>
        <dbReference type="ARBA" id="ARBA00022975"/>
    </source>
</evidence>
<gene>
    <name evidence="11" type="primary">pyrF</name>
    <name evidence="11" type="ordered locus">TTX_0800</name>
</gene>
<feature type="active site" description="For OMPdecase activity" evidence="8">
    <location>
        <position position="61"/>
    </location>
</feature>
<dbReference type="UniPathway" id="UPA00070">
    <property type="reaction ID" value="UER00120"/>
</dbReference>
<dbReference type="InterPro" id="IPR011060">
    <property type="entry name" value="RibuloseP-bd_barrel"/>
</dbReference>
<name>G4RPF9_THETK</name>
<evidence type="ECO:0000313" key="11">
    <source>
        <dbReference type="EMBL" id="CCC81454.1"/>
    </source>
</evidence>
<evidence type="ECO:0000256" key="6">
    <source>
        <dbReference type="ARBA" id="ARBA00023239"/>
    </source>
</evidence>
<evidence type="ECO:0000256" key="9">
    <source>
        <dbReference type="PIRSR" id="PIRSR614732-2"/>
    </source>
</evidence>